<dbReference type="SUPFAM" id="SSF49998">
    <property type="entry name" value="Amine oxidase catalytic domain"/>
    <property type="match status" value="1"/>
</dbReference>
<dbReference type="InterPro" id="IPR036460">
    <property type="entry name" value="Cu_amine_oxidase_C_sf"/>
</dbReference>
<comment type="subunit">
    <text evidence="3">Homodimer.</text>
</comment>
<dbReference type="InterPro" id="IPR049948">
    <property type="entry name" value="Cu_Am_ox_TPQ-bd"/>
</dbReference>
<comment type="cofactor">
    <cofactor evidence="1">
        <name>Cu cation</name>
        <dbReference type="ChEBI" id="CHEBI:23378"/>
    </cofactor>
</comment>
<evidence type="ECO:0000256" key="1">
    <source>
        <dbReference type="ARBA" id="ARBA00001935"/>
    </source>
</evidence>
<feature type="compositionally biased region" description="Polar residues" evidence="12">
    <location>
        <begin position="661"/>
        <end position="670"/>
    </location>
</feature>
<dbReference type="GO" id="GO:0048038">
    <property type="term" value="F:quinone binding"/>
    <property type="evidence" value="ECO:0007669"/>
    <property type="project" value="InterPro"/>
</dbReference>
<dbReference type="GO" id="GO:0005507">
    <property type="term" value="F:copper ion binding"/>
    <property type="evidence" value="ECO:0007669"/>
    <property type="project" value="InterPro"/>
</dbReference>
<keyword evidence="8" id="KW-1015">Disulfide bond</keyword>
<keyword evidence="7 11" id="KW-0186">Copper</keyword>
<dbReference type="Pfam" id="PF01179">
    <property type="entry name" value="Cu_amine_oxid"/>
    <property type="match status" value="1"/>
</dbReference>
<protein>
    <recommendedName>
        <fullName evidence="11">Amine oxidase</fullName>
        <ecNumber evidence="11">1.4.3.-</ecNumber>
    </recommendedName>
</protein>
<keyword evidence="4 11" id="KW-0479">Metal-binding</keyword>
<organism evidence="15 16">
    <name type="scientific">Trematosphaeria pertusa</name>
    <dbReference type="NCBI Taxonomy" id="390896"/>
    <lineage>
        <taxon>Eukaryota</taxon>
        <taxon>Fungi</taxon>
        <taxon>Dikarya</taxon>
        <taxon>Ascomycota</taxon>
        <taxon>Pezizomycotina</taxon>
        <taxon>Dothideomycetes</taxon>
        <taxon>Pleosporomycetidae</taxon>
        <taxon>Pleosporales</taxon>
        <taxon>Massarineae</taxon>
        <taxon>Trematosphaeriaceae</taxon>
        <taxon>Trematosphaeria</taxon>
    </lineage>
</organism>
<dbReference type="SUPFAM" id="SSF54416">
    <property type="entry name" value="Amine oxidase N-terminal region"/>
    <property type="match status" value="2"/>
</dbReference>
<dbReference type="EC" id="1.4.3.-" evidence="11"/>
<evidence type="ECO:0000256" key="11">
    <source>
        <dbReference type="RuleBase" id="RU000672"/>
    </source>
</evidence>
<keyword evidence="6 11" id="KW-0560">Oxidoreductase</keyword>
<dbReference type="GeneID" id="54578443"/>
<feature type="modified residue" description="2',4',5'-topaquinone" evidence="10">
    <location>
        <position position="413"/>
    </location>
</feature>
<dbReference type="Proteomes" id="UP000800094">
    <property type="component" value="Unassembled WGS sequence"/>
</dbReference>
<feature type="domain" description="Copper amine oxidase catalytic" evidence="13">
    <location>
        <begin position="252"/>
        <end position="654"/>
    </location>
</feature>
<accession>A0A6A6I4Q9</accession>
<dbReference type="Pfam" id="PF02727">
    <property type="entry name" value="Cu_amine_oxidN2"/>
    <property type="match status" value="1"/>
</dbReference>
<dbReference type="PANTHER" id="PTHR10638">
    <property type="entry name" value="COPPER AMINE OXIDASE"/>
    <property type="match status" value="1"/>
</dbReference>
<dbReference type="InterPro" id="IPR015798">
    <property type="entry name" value="Cu_amine_oxidase_C"/>
</dbReference>
<dbReference type="InterPro" id="IPR015800">
    <property type="entry name" value="Cu_amine_oxidase_N2"/>
</dbReference>
<name>A0A6A6I4Q9_9PLEO</name>
<dbReference type="GO" id="GO:0009308">
    <property type="term" value="P:amine metabolic process"/>
    <property type="evidence" value="ECO:0007669"/>
    <property type="project" value="UniProtKB-UniRule"/>
</dbReference>
<keyword evidence="5 9" id="KW-0801">TPQ</keyword>
<evidence type="ECO:0000256" key="4">
    <source>
        <dbReference type="ARBA" id="ARBA00022723"/>
    </source>
</evidence>
<dbReference type="InterPro" id="IPR000269">
    <property type="entry name" value="Cu_amine_oxidase"/>
</dbReference>
<feature type="region of interest" description="Disordered" evidence="12">
    <location>
        <begin position="659"/>
        <end position="685"/>
    </location>
</feature>
<feature type="active site" description="Proton acceptor" evidence="9">
    <location>
        <position position="413"/>
    </location>
</feature>
<evidence type="ECO:0000313" key="15">
    <source>
        <dbReference type="EMBL" id="KAF2244543.1"/>
    </source>
</evidence>
<evidence type="ECO:0000256" key="3">
    <source>
        <dbReference type="ARBA" id="ARBA00011738"/>
    </source>
</evidence>
<dbReference type="OrthoDB" id="5379943at2759"/>
<feature type="domain" description="Copper amine oxidase N2-terminal" evidence="14">
    <location>
        <begin position="21"/>
        <end position="109"/>
    </location>
</feature>
<evidence type="ECO:0000259" key="14">
    <source>
        <dbReference type="Pfam" id="PF02727"/>
    </source>
</evidence>
<evidence type="ECO:0000256" key="12">
    <source>
        <dbReference type="SAM" id="MobiDB-lite"/>
    </source>
</evidence>
<keyword evidence="16" id="KW-1185">Reference proteome</keyword>
<dbReference type="AlphaFoldDB" id="A0A6A6I4Q9"/>
<dbReference type="Gene3D" id="2.70.98.20">
    <property type="entry name" value="Copper amine oxidase, catalytic domain"/>
    <property type="match status" value="1"/>
</dbReference>
<evidence type="ECO:0000313" key="16">
    <source>
        <dbReference type="Proteomes" id="UP000800094"/>
    </source>
</evidence>
<evidence type="ECO:0000256" key="5">
    <source>
        <dbReference type="ARBA" id="ARBA00022772"/>
    </source>
</evidence>
<comment type="PTM">
    <text evidence="10 11">Topaquinone (TPQ) is generated by copper-dependent autoxidation of a specific tyrosyl residue.</text>
</comment>
<feature type="active site" description="Proton acceptor" evidence="9">
    <location>
        <position position="329"/>
    </location>
</feature>
<dbReference type="RefSeq" id="XP_033679547.1">
    <property type="nucleotide sequence ID" value="XM_033825113.1"/>
</dbReference>
<evidence type="ECO:0000256" key="10">
    <source>
        <dbReference type="PIRSR" id="PIRSR600269-51"/>
    </source>
</evidence>
<gene>
    <name evidence="15" type="ORF">BU26DRAFT_463098</name>
</gene>
<evidence type="ECO:0000256" key="9">
    <source>
        <dbReference type="PIRSR" id="PIRSR600269-50"/>
    </source>
</evidence>
<dbReference type="GO" id="GO:0008131">
    <property type="term" value="F:primary methylamine oxidase activity"/>
    <property type="evidence" value="ECO:0007669"/>
    <property type="project" value="InterPro"/>
</dbReference>
<dbReference type="InterPro" id="IPR016182">
    <property type="entry name" value="Cu_amine_oxidase_N-reg"/>
</dbReference>
<reference evidence="15" key="1">
    <citation type="journal article" date="2020" name="Stud. Mycol.">
        <title>101 Dothideomycetes genomes: a test case for predicting lifestyles and emergence of pathogens.</title>
        <authorList>
            <person name="Haridas S."/>
            <person name="Albert R."/>
            <person name="Binder M."/>
            <person name="Bloem J."/>
            <person name="Labutti K."/>
            <person name="Salamov A."/>
            <person name="Andreopoulos B."/>
            <person name="Baker S."/>
            <person name="Barry K."/>
            <person name="Bills G."/>
            <person name="Bluhm B."/>
            <person name="Cannon C."/>
            <person name="Castanera R."/>
            <person name="Culley D."/>
            <person name="Daum C."/>
            <person name="Ezra D."/>
            <person name="Gonzalez J."/>
            <person name="Henrissat B."/>
            <person name="Kuo A."/>
            <person name="Liang C."/>
            <person name="Lipzen A."/>
            <person name="Lutzoni F."/>
            <person name="Magnuson J."/>
            <person name="Mondo S."/>
            <person name="Nolan M."/>
            <person name="Ohm R."/>
            <person name="Pangilinan J."/>
            <person name="Park H.-J."/>
            <person name="Ramirez L."/>
            <person name="Alfaro M."/>
            <person name="Sun H."/>
            <person name="Tritt A."/>
            <person name="Yoshinaga Y."/>
            <person name="Zwiers L.-H."/>
            <person name="Turgeon B."/>
            <person name="Goodwin S."/>
            <person name="Spatafora J."/>
            <person name="Crous P."/>
            <person name="Grigoriev I."/>
        </authorList>
    </citation>
    <scope>NUCLEOTIDE SEQUENCE</scope>
    <source>
        <strain evidence="15">CBS 122368</strain>
    </source>
</reference>
<dbReference type="PROSITE" id="PS01164">
    <property type="entry name" value="COPPER_AMINE_OXID_1"/>
    <property type="match status" value="1"/>
</dbReference>
<evidence type="ECO:0000256" key="6">
    <source>
        <dbReference type="ARBA" id="ARBA00023002"/>
    </source>
</evidence>
<comment type="similarity">
    <text evidence="2 11">Belongs to the copper/topaquinone oxidase family.</text>
</comment>
<evidence type="ECO:0000256" key="8">
    <source>
        <dbReference type="ARBA" id="ARBA00023157"/>
    </source>
</evidence>
<evidence type="ECO:0000256" key="2">
    <source>
        <dbReference type="ARBA" id="ARBA00007983"/>
    </source>
</evidence>
<dbReference type="FunFam" id="2.70.98.20:FF:000001">
    <property type="entry name" value="Amine oxidase"/>
    <property type="match status" value="1"/>
</dbReference>
<evidence type="ECO:0000259" key="13">
    <source>
        <dbReference type="Pfam" id="PF01179"/>
    </source>
</evidence>
<dbReference type="PANTHER" id="PTHR10638:SF33">
    <property type="entry name" value="AMINE OXIDASE"/>
    <property type="match status" value="1"/>
</dbReference>
<sequence>MSTETVATSASLRLAKSIPSHPLAPLEAAEITSAAAIIKASWPAHTDLHFKVVTLEEPPKAEVVKYLDAEHSGKPLPSISRKAFLNYYIRNTNKFHEAIVDLTSGRVLHNVLLGPFVHANGDGEEIVAIEKVALADEGVKDAIAKLQLPEGTTVISDPWIYGSDGIGDEERLYQCFLYMRDPMNPSEADSNHYALPLPISPVVCTENMTVIRIDILPTGPDNTIKPLGPYPIHPPNEYIPEHQTLRTDLKPLNVVQPEGASFKVTKEDTSNVLTWQKWKFRVGFNQREGMVLYDVRYDGRSLFYRMSLSDMNIPYADPRHPYHKKSAFDLGDAGAGIMANNLKLGCDCLGSIYYLDAVLSDDKGGVVPMENCVCIHEQDAGIGWKHTNYRTGRAAVVRSRELVLQSIITVSNYEYILAFIFNQAGEVDYEIRATGILSTQPIDEGVEVPFGTVVHPGVLAVHHQHIFSLRVDPFLEGQNNRLVYDEAFPMPRSDFNPHGIGYYVQETVVDQSGGYDIEYNNNRTFKIQNIDVRNPVNGKPVAYKIQAPPFQKILSDKDSFNYKRAEFSDHNIYVVKYRDGELYAGGRYTNQSRGGTGVRAWADRKENVKDTDFVLFIQAGLNHIPRIEDFPVMPCEILKIHLKPVNFFDKNPALDVPPSEQGFNKSSLLSEQHHQPSVEATVGKDGACCGPKL</sequence>
<proteinExistence type="inferred from homology"/>
<evidence type="ECO:0000256" key="7">
    <source>
        <dbReference type="ARBA" id="ARBA00023008"/>
    </source>
</evidence>
<comment type="cofactor">
    <cofactor evidence="11">
        <name>Cu cation</name>
        <dbReference type="ChEBI" id="CHEBI:23378"/>
    </cofactor>
    <text evidence="11">Contains 1 topaquinone per subunit.</text>
</comment>
<dbReference type="Gene3D" id="3.10.450.40">
    <property type="match status" value="2"/>
</dbReference>
<dbReference type="EMBL" id="ML987202">
    <property type="protein sequence ID" value="KAF2244543.1"/>
    <property type="molecule type" value="Genomic_DNA"/>
</dbReference>